<feature type="transmembrane region" description="Helical" evidence="8">
    <location>
        <begin position="20"/>
        <end position="39"/>
    </location>
</feature>
<keyword evidence="8" id="KW-0472">Membrane</keyword>
<dbReference type="PROSITE" id="PS50249">
    <property type="entry name" value="MPN"/>
    <property type="match status" value="1"/>
</dbReference>
<keyword evidence="4" id="KW-0378">Hydrolase</keyword>
<evidence type="ECO:0000256" key="2">
    <source>
        <dbReference type="ARBA" id="ARBA00022670"/>
    </source>
</evidence>
<dbReference type="SUPFAM" id="SSF47781">
    <property type="entry name" value="RuvA domain 2-like"/>
    <property type="match status" value="1"/>
</dbReference>
<dbReference type="PANTHER" id="PTHR30471">
    <property type="entry name" value="DNA REPAIR PROTEIN RADC"/>
    <property type="match status" value="1"/>
</dbReference>
<dbReference type="InterPro" id="IPR001405">
    <property type="entry name" value="UPF0758"/>
</dbReference>
<comment type="similarity">
    <text evidence="1 7">Belongs to the UPF0758 family.</text>
</comment>
<organism evidence="10 11">
    <name type="scientific">Clostridium facile</name>
    <dbReference type="NCBI Taxonomy" id="2763035"/>
    <lineage>
        <taxon>Bacteria</taxon>
        <taxon>Bacillati</taxon>
        <taxon>Bacillota</taxon>
        <taxon>Clostridia</taxon>
        <taxon>Eubacteriales</taxon>
        <taxon>Clostridiaceae</taxon>
        <taxon>Clostridium</taxon>
    </lineage>
</organism>
<sequence>MANNLHKDHRKRVKARYLSLGLDAFTGHNILEFLLFFAIPQKDTNEIAHQLMNQFGSFSAVLDASLEELMEVDGIGEHAAILLHLIPDLARAYLEDKAEPHQKYDTPQKLMEFFKPKFIGLKQEVLYAVCLDNTNHMVSCTKLAEGFSDSVSLPIEEIVKFSFRYNAKNIILAHNHPFGLANPSASDQISTIELKKALSALNIYLIDHIIVGKNLDALSMREYGCLEEFVDQDWTYLASSK</sequence>
<dbReference type="Gene3D" id="3.40.140.10">
    <property type="entry name" value="Cytidine Deaminase, domain 2"/>
    <property type="match status" value="1"/>
</dbReference>
<protein>
    <submittedName>
        <fullName evidence="10">DNA repair protein RadC</fullName>
    </submittedName>
</protein>
<dbReference type="InterPro" id="IPR037518">
    <property type="entry name" value="MPN"/>
</dbReference>
<comment type="caution">
    <text evidence="10">The sequence shown here is derived from an EMBL/GenBank/DDBJ whole genome shotgun (WGS) entry which is preliminary data.</text>
</comment>
<dbReference type="Proteomes" id="UP000649151">
    <property type="component" value="Unassembled WGS sequence"/>
</dbReference>
<evidence type="ECO:0000259" key="9">
    <source>
        <dbReference type="PROSITE" id="PS50249"/>
    </source>
</evidence>
<reference evidence="10 11" key="1">
    <citation type="submission" date="2020-08" db="EMBL/GenBank/DDBJ databases">
        <title>Genome public.</title>
        <authorList>
            <person name="Liu C."/>
            <person name="Sun Q."/>
        </authorList>
    </citation>
    <scope>NUCLEOTIDE SEQUENCE [LARGE SCALE GENOMIC DNA]</scope>
    <source>
        <strain evidence="10 11">NSJ-27</strain>
    </source>
</reference>
<keyword evidence="6" id="KW-0482">Metalloprotease</keyword>
<keyword evidence="11" id="KW-1185">Reference proteome</keyword>
<dbReference type="PANTHER" id="PTHR30471:SF3">
    <property type="entry name" value="UPF0758 PROTEIN YEES-RELATED"/>
    <property type="match status" value="1"/>
</dbReference>
<dbReference type="InterPro" id="IPR025657">
    <property type="entry name" value="RadC_JAB"/>
</dbReference>
<proteinExistence type="inferred from homology"/>
<keyword evidence="8" id="KW-1133">Transmembrane helix</keyword>
<dbReference type="RefSeq" id="WP_186996376.1">
    <property type="nucleotide sequence ID" value="NZ_JACOQK010000001.1"/>
</dbReference>
<evidence type="ECO:0000256" key="5">
    <source>
        <dbReference type="ARBA" id="ARBA00022833"/>
    </source>
</evidence>
<evidence type="ECO:0000256" key="8">
    <source>
        <dbReference type="SAM" id="Phobius"/>
    </source>
</evidence>
<evidence type="ECO:0000256" key="4">
    <source>
        <dbReference type="ARBA" id="ARBA00022801"/>
    </source>
</evidence>
<dbReference type="InterPro" id="IPR010994">
    <property type="entry name" value="RuvA_2-like"/>
</dbReference>
<gene>
    <name evidence="10" type="primary">radC</name>
    <name evidence="10" type="ORF">H8Z77_05155</name>
</gene>
<dbReference type="NCBIfam" id="TIGR00608">
    <property type="entry name" value="radc"/>
    <property type="match status" value="1"/>
</dbReference>
<keyword evidence="2" id="KW-0645">Protease</keyword>
<feature type="domain" description="MPN" evidence="9">
    <location>
        <begin position="103"/>
        <end position="226"/>
    </location>
</feature>
<evidence type="ECO:0000313" key="10">
    <source>
        <dbReference type="EMBL" id="MBC5787412.1"/>
    </source>
</evidence>
<evidence type="ECO:0000313" key="11">
    <source>
        <dbReference type="Proteomes" id="UP000649151"/>
    </source>
</evidence>
<keyword evidence="5" id="KW-0862">Zinc</keyword>
<keyword evidence="3" id="KW-0479">Metal-binding</keyword>
<keyword evidence="8" id="KW-0812">Transmembrane</keyword>
<evidence type="ECO:0000256" key="7">
    <source>
        <dbReference type="RuleBase" id="RU003797"/>
    </source>
</evidence>
<accession>A0ABR7IQK9</accession>
<evidence type="ECO:0000256" key="6">
    <source>
        <dbReference type="ARBA" id="ARBA00023049"/>
    </source>
</evidence>
<dbReference type="EMBL" id="JACOQK010000001">
    <property type="protein sequence ID" value="MBC5787412.1"/>
    <property type="molecule type" value="Genomic_DNA"/>
</dbReference>
<evidence type="ECO:0000256" key="1">
    <source>
        <dbReference type="ARBA" id="ARBA00010243"/>
    </source>
</evidence>
<dbReference type="Gene3D" id="1.10.150.20">
    <property type="entry name" value="5' to 3' exonuclease, C-terminal subdomain"/>
    <property type="match status" value="1"/>
</dbReference>
<evidence type="ECO:0000256" key="3">
    <source>
        <dbReference type="ARBA" id="ARBA00022723"/>
    </source>
</evidence>
<name>A0ABR7IQK9_9CLOT</name>
<dbReference type="Pfam" id="PF04002">
    <property type="entry name" value="RadC"/>
    <property type="match status" value="1"/>
</dbReference>